<protein>
    <submittedName>
        <fullName evidence="2">DUF624 domain-containing protein</fullName>
    </submittedName>
</protein>
<comment type="caution">
    <text evidence="2">The sequence shown here is derived from an EMBL/GenBank/DDBJ whole genome shotgun (WGS) entry which is preliminary data.</text>
</comment>
<dbReference type="Pfam" id="PF04854">
    <property type="entry name" value="DUF624"/>
    <property type="match status" value="1"/>
</dbReference>
<feature type="transmembrane region" description="Helical" evidence="1">
    <location>
        <begin position="170"/>
        <end position="194"/>
    </location>
</feature>
<dbReference type="AlphaFoldDB" id="A0AB36S8C3"/>
<feature type="transmembrane region" description="Helical" evidence="1">
    <location>
        <begin position="37"/>
        <end position="58"/>
    </location>
</feature>
<reference evidence="2 3" key="1">
    <citation type="submission" date="2017-09" db="EMBL/GenBank/DDBJ databases">
        <title>FDA dAtabase for Regulatory Grade micrObial Sequences (FDA-ARGOS): Supporting development and validation of Infectious Disease Dx tests.</title>
        <authorList>
            <person name="Minogue T."/>
            <person name="Wolcott M."/>
            <person name="Wasieloski L."/>
            <person name="Aguilar W."/>
            <person name="Moore D."/>
            <person name="Tallon L.J."/>
            <person name="Sadzewicz L."/>
            <person name="Ott S."/>
            <person name="Zhao X."/>
            <person name="Nagaraj S."/>
            <person name="Vavikolanu K."/>
            <person name="Aluvathingal J."/>
            <person name="Nadendla S."/>
            <person name="Sichtig H."/>
        </authorList>
    </citation>
    <scope>NUCLEOTIDE SEQUENCE [LARGE SCALE GENOMIC DNA]</scope>
    <source>
        <strain evidence="2 3">FDAARGOS_396</strain>
    </source>
</reference>
<keyword evidence="1" id="KW-0812">Transmembrane</keyword>
<dbReference type="Proteomes" id="UP000220669">
    <property type="component" value="Unassembled WGS sequence"/>
</dbReference>
<evidence type="ECO:0000256" key="1">
    <source>
        <dbReference type="SAM" id="Phobius"/>
    </source>
</evidence>
<dbReference type="RefSeq" id="WP_016176673.1">
    <property type="nucleotide sequence ID" value="NZ_PDEB01000004.1"/>
</dbReference>
<proteinExistence type="predicted"/>
<evidence type="ECO:0000313" key="2">
    <source>
        <dbReference type="EMBL" id="PEH44687.1"/>
    </source>
</evidence>
<feature type="transmembrane region" description="Helical" evidence="1">
    <location>
        <begin position="142"/>
        <end position="164"/>
    </location>
</feature>
<dbReference type="InterPro" id="IPR006938">
    <property type="entry name" value="DUF624"/>
</dbReference>
<keyword evidence="1" id="KW-1133">Transmembrane helix</keyword>
<keyword evidence="1" id="KW-0472">Membrane</keyword>
<feature type="transmembrane region" description="Helical" evidence="1">
    <location>
        <begin position="79"/>
        <end position="96"/>
    </location>
</feature>
<gene>
    <name evidence="2" type="ORF">CRM96_06565</name>
</gene>
<dbReference type="EMBL" id="PDEB01000004">
    <property type="protein sequence ID" value="PEH44687.1"/>
    <property type="molecule type" value="Genomic_DNA"/>
</dbReference>
<sequence>MPTSNAFYDLSYRFGTFLILLLKLQFFWLLTLLKGGIIFGLFPATATIFQVFLFLFTNKEVPQELGSWYKKTTNRQFKVINRLGFFYSSILLFLWFDLRIAAHFLRHSFVHLSLLLFVCLFILAGFYLLPVFLRYQLTFSQYFIRVFLLMFLNPFQTLAMVVSSILTSALVFWCPLFCFLAIPLFLFPIGFFTFQAMQRGENLARNKIDSYDLEHELIAFKVLDQRPDSLFVEAFQRTNNQGTTHYQNHIAQIHYTFMIEAGEWKITDAIITNIEQID</sequence>
<accession>A0AB36S8C3</accession>
<feature type="transmembrane region" description="Helical" evidence="1">
    <location>
        <begin position="12"/>
        <end position="31"/>
    </location>
</feature>
<organism evidence="2 3">
    <name type="scientific">Enterococcus durans</name>
    <dbReference type="NCBI Taxonomy" id="53345"/>
    <lineage>
        <taxon>Bacteria</taxon>
        <taxon>Bacillati</taxon>
        <taxon>Bacillota</taxon>
        <taxon>Bacilli</taxon>
        <taxon>Lactobacillales</taxon>
        <taxon>Enterococcaceae</taxon>
        <taxon>Enterococcus</taxon>
    </lineage>
</organism>
<name>A0AB36S8C3_9ENTE</name>
<feature type="transmembrane region" description="Helical" evidence="1">
    <location>
        <begin position="108"/>
        <end position="130"/>
    </location>
</feature>
<evidence type="ECO:0000313" key="3">
    <source>
        <dbReference type="Proteomes" id="UP000220669"/>
    </source>
</evidence>